<dbReference type="HOGENOM" id="CLU_2039059_0_0_1"/>
<feature type="region of interest" description="Disordered" evidence="1">
    <location>
        <begin position="57"/>
        <end position="96"/>
    </location>
</feature>
<keyword evidence="3" id="KW-1185">Reference proteome</keyword>
<evidence type="ECO:0000313" key="3">
    <source>
        <dbReference type="Proteomes" id="UP000014071"/>
    </source>
</evidence>
<dbReference type="GeneID" id="24107240"/>
<dbReference type="EMBL" id="DF238784">
    <property type="protein sequence ID" value="GAC94374.1"/>
    <property type="molecule type" value="Genomic_DNA"/>
</dbReference>
<evidence type="ECO:0000313" key="2">
    <source>
        <dbReference type="EMBL" id="GAC94374.1"/>
    </source>
</evidence>
<dbReference type="AlphaFoldDB" id="R9NZZ9"/>
<proteinExistence type="predicted"/>
<sequence length="121" mass="13841">MLRRELGRNETTFSCSPFRFLALRSAMWSRDLLLASRLSAVLPMMLTRSLQDTECTSQQTSHWRSMSSHVGIESKNLSSTRYRRNGDSEQIPCDGPSTVFGGPESSLFALRHLRCEPWKEE</sequence>
<dbReference type="Proteomes" id="UP000014071">
    <property type="component" value="Unassembled WGS sequence"/>
</dbReference>
<name>R9NZZ9_PSEHS</name>
<dbReference type="RefSeq" id="XP_012187961.1">
    <property type="nucleotide sequence ID" value="XM_012332571.1"/>
</dbReference>
<accession>R9NZZ9</accession>
<gene>
    <name evidence="2" type="ORF">PHSY_001945</name>
</gene>
<protein>
    <submittedName>
        <fullName evidence="2">Endopeptidase</fullName>
    </submittedName>
</protein>
<reference evidence="3" key="1">
    <citation type="journal article" date="2013" name="Genome Announc.">
        <title>Draft genome sequence of the basidiomycetous yeast-like fungus Pseudozyma hubeiensis SY62, which produces an abundant amount of the biosurfactant mannosylerythritol lipids.</title>
        <authorList>
            <person name="Konishi M."/>
            <person name="Hatada Y."/>
            <person name="Horiuchi J."/>
        </authorList>
    </citation>
    <scope>NUCLEOTIDE SEQUENCE [LARGE SCALE GENOMIC DNA]</scope>
    <source>
        <strain evidence="3">SY62</strain>
    </source>
</reference>
<organism evidence="2 3">
    <name type="scientific">Pseudozyma hubeiensis (strain SY62)</name>
    <name type="common">Yeast</name>
    <dbReference type="NCBI Taxonomy" id="1305764"/>
    <lineage>
        <taxon>Eukaryota</taxon>
        <taxon>Fungi</taxon>
        <taxon>Dikarya</taxon>
        <taxon>Basidiomycota</taxon>
        <taxon>Ustilaginomycotina</taxon>
        <taxon>Ustilaginomycetes</taxon>
        <taxon>Ustilaginales</taxon>
        <taxon>Ustilaginaceae</taxon>
        <taxon>Pseudozyma</taxon>
    </lineage>
</organism>
<feature type="compositionally biased region" description="Polar residues" evidence="1">
    <location>
        <begin position="57"/>
        <end position="68"/>
    </location>
</feature>
<evidence type="ECO:0000256" key="1">
    <source>
        <dbReference type="SAM" id="MobiDB-lite"/>
    </source>
</evidence>